<dbReference type="CDD" id="cd04496">
    <property type="entry name" value="SSB_OBF"/>
    <property type="match status" value="1"/>
</dbReference>
<dbReference type="SUPFAM" id="SSF50249">
    <property type="entry name" value="Nucleic acid-binding proteins"/>
    <property type="match status" value="1"/>
</dbReference>
<evidence type="ECO:0000313" key="4">
    <source>
        <dbReference type="Proteomes" id="UP000094389"/>
    </source>
</evidence>
<dbReference type="PANTHER" id="PTHR10302">
    <property type="entry name" value="SINGLE-STRANDED DNA-BINDING PROTEIN"/>
    <property type="match status" value="1"/>
</dbReference>
<dbReference type="GO" id="GO:0006264">
    <property type="term" value="P:mitochondrial DNA replication"/>
    <property type="evidence" value="ECO:0007669"/>
    <property type="project" value="TreeGrafter"/>
</dbReference>
<evidence type="ECO:0000256" key="1">
    <source>
        <dbReference type="ARBA" id="ARBA00023125"/>
    </source>
</evidence>
<dbReference type="EMBL" id="KV453938">
    <property type="protein sequence ID" value="ODV71743.1"/>
    <property type="molecule type" value="Genomic_DNA"/>
</dbReference>
<evidence type="ECO:0000256" key="2">
    <source>
        <dbReference type="PIRNR" id="PIRNR002070"/>
    </source>
</evidence>
<dbReference type="InterPro" id="IPR012340">
    <property type="entry name" value="NA-bd_OB-fold"/>
</dbReference>
<gene>
    <name evidence="3" type="ORF">CYBJADRAFT_154331</name>
</gene>
<name>A0A1E4RWU0_CYBJN</name>
<reference evidence="3 4" key="1">
    <citation type="journal article" date="2016" name="Proc. Natl. Acad. Sci. U.S.A.">
        <title>Comparative genomics of biotechnologically important yeasts.</title>
        <authorList>
            <person name="Riley R."/>
            <person name="Haridas S."/>
            <person name="Wolfe K.H."/>
            <person name="Lopes M.R."/>
            <person name="Hittinger C.T."/>
            <person name="Goeker M."/>
            <person name="Salamov A.A."/>
            <person name="Wisecaver J.H."/>
            <person name="Long T.M."/>
            <person name="Calvey C.H."/>
            <person name="Aerts A.L."/>
            <person name="Barry K.W."/>
            <person name="Choi C."/>
            <person name="Clum A."/>
            <person name="Coughlan A.Y."/>
            <person name="Deshpande S."/>
            <person name="Douglass A.P."/>
            <person name="Hanson S.J."/>
            <person name="Klenk H.-P."/>
            <person name="LaButti K.M."/>
            <person name="Lapidus A."/>
            <person name="Lindquist E.A."/>
            <person name="Lipzen A.M."/>
            <person name="Meier-Kolthoff J.P."/>
            <person name="Ohm R.A."/>
            <person name="Otillar R.P."/>
            <person name="Pangilinan J.L."/>
            <person name="Peng Y."/>
            <person name="Rokas A."/>
            <person name="Rosa C.A."/>
            <person name="Scheuner C."/>
            <person name="Sibirny A.A."/>
            <person name="Slot J.C."/>
            <person name="Stielow J.B."/>
            <person name="Sun H."/>
            <person name="Kurtzman C.P."/>
            <person name="Blackwell M."/>
            <person name="Grigoriev I.V."/>
            <person name="Jeffries T.W."/>
        </authorList>
    </citation>
    <scope>NUCLEOTIDE SEQUENCE [LARGE SCALE GENOMIC DNA]</scope>
    <source>
        <strain evidence="4">ATCC 18201 / CBS 1600 / BCRC 20928 / JCM 3617 / NBRC 0987 / NRRL Y-1542</strain>
    </source>
</reference>
<dbReference type="InterPro" id="IPR011344">
    <property type="entry name" value="ssDNA-bd"/>
</dbReference>
<sequence length="129" mass="14396">MFRNSVAQISKRSFTSSGARSYFAKAQFLGRIGADIEESVSANGKRYVRYPIAVQTNKDYPVNWFNIVAFSEKQVDFLTNYVKKGSLVHVDAAITQDSYEREDGSKASNIAFVQTKLDLLSSPKSEPEA</sequence>
<evidence type="ECO:0000313" key="3">
    <source>
        <dbReference type="EMBL" id="ODV71743.1"/>
    </source>
</evidence>
<dbReference type="Proteomes" id="UP000094389">
    <property type="component" value="Unassembled WGS sequence"/>
</dbReference>
<keyword evidence="4" id="KW-1185">Reference proteome</keyword>
<dbReference type="Pfam" id="PF00436">
    <property type="entry name" value="SSB"/>
    <property type="match status" value="1"/>
</dbReference>
<comment type="subcellular location">
    <subcellularLocation>
        <location evidence="2">Mitochondrion</location>
    </subcellularLocation>
</comment>
<dbReference type="Gene3D" id="2.40.50.140">
    <property type="entry name" value="Nucleic acid-binding proteins"/>
    <property type="match status" value="1"/>
</dbReference>
<accession>A0A1E4RWU0</accession>
<dbReference type="STRING" id="983966.A0A1E4RWU0"/>
<dbReference type="PIRSF" id="PIRSF002070">
    <property type="entry name" value="SSB"/>
    <property type="match status" value="1"/>
</dbReference>
<dbReference type="PROSITE" id="PS50935">
    <property type="entry name" value="SSB"/>
    <property type="match status" value="1"/>
</dbReference>
<keyword evidence="1 2" id="KW-0238">DNA-binding</keyword>
<dbReference type="AlphaFoldDB" id="A0A1E4RWU0"/>
<dbReference type="OrthoDB" id="1078367at2759"/>
<dbReference type="PANTHER" id="PTHR10302:SF0">
    <property type="entry name" value="SINGLE-STRANDED DNA-BINDING PROTEIN, MITOCHONDRIAL"/>
    <property type="match status" value="1"/>
</dbReference>
<protein>
    <recommendedName>
        <fullName evidence="2">Single-stranded DNA-binding protein</fullName>
    </recommendedName>
</protein>
<dbReference type="RefSeq" id="XP_020068782.1">
    <property type="nucleotide sequence ID" value="XM_020213432.1"/>
</dbReference>
<keyword evidence="2" id="KW-0496">Mitochondrion</keyword>
<dbReference type="GeneID" id="30987828"/>
<proteinExistence type="predicted"/>
<dbReference type="GO" id="GO:0042645">
    <property type="term" value="C:mitochondrial nucleoid"/>
    <property type="evidence" value="ECO:0007669"/>
    <property type="project" value="TreeGrafter"/>
</dbReference>
<dbReference type="OMA" id="TQYVRKG"/>
<dbReference type="InterPro" id="IPR000424">
    <property type="entry name" value="Primosome_PriB/ssb"/>
</dbReference>
<dbReference type="GO" id="GO:0003697">
    <property type="term" value="F:single-stranded DNA binding"/>
    <property type="evidence" value="ECO:0007669"/>
    <property type="project" value="InterPro"/>
</dbReference>
<organism evidence="3 4">
    <name type="scientific">Cyberlindnera jadinii (strain ATCC 18201 / CBS 1600 / BCRC 20928 / JCM 3617 / NBRC 0987 / NRRL Y-1542)</name>
    <name type="common">Torula yeast</name>
    <name type="synonym">Candida utilis</name>
    <dbReference type="NCBI Taxonomy" id="983966"/>
    <lineage>
        <taxon>Eukaryota</taxon>
        <taxon>Fungi</taxon>
        <taxon>Dikarya</taxon>
        <taxon>Ascomycota</taxon>
        <taxon>Saccharomycotina</taxon>
        <taxon>Saccharomycetes</taxon>
        <taxon>Phaffomycetales</taxon>
        <taxon>Phaffomycetaceae</taxon>
        <taxon>Cyberlindnera</taxon>
    </lineage>
</organism>